<organism evidence="2 3">
    <name type="scientific">Linnemannia exigua</name>
    <dbReference type="NCBI Taxonomy" id="604196"/>
    <lineage>
        <taxon>Eukaryota</taxon>
        <taxon>Fungi</taxon>
        <taxon>Fungi incertae sedis</taxon>
        <taxon>Mucoromycota</taxon>
        <taxon>Mortierellomycotina</taxon>
        <taxon>Mortierellomycetes</taxon>
        <taxon>Mortierellales</taxon>
        <taxon>Mortierellaceae</taxon>
        <taxon>Linnemannia</taxon>
    </lineage>
</organism>
<sequence length="610" mass="69417">MRTDSTAGAPSTPVPTTETPATNTTKHPTTTTTSLPTTTTSPPSPPSPPSEVRKWHSALDRLFGKPYFESCSFPGQFNYADFLDWNRDAAQLTRQKARNYWRNSIDRFEKSTLQVLRDAARKMNKEWTAGEHVQYEDEFFGQLDAERKLEKTRRKVHQVVDDVISKRQRLRYQEEGQVLDRSLQQARSDEDGDVEDNGEKRQQKQQLQQQRQQRDGEGDHLSTSTRTVDDNRTIHSLDLLSSDSVDPDYHVGNVSVSSVDYSDITPLIMDFLVGPGSVNANPSGDSYYIANSINVSKILFALRKENVLTHSTMTYVDGTDILSLNFIFFDKRLGPLRDERKKRWSRTMTEDETGLVVTAAREYAGKEFDECELAMRQLSRTAPAAVVRSRIYGYILNLLSSRFLWQTPPFFDRTNEDTFTDRYYRPWINAFFGDLDGAALHWGRDRLECGDGVSQEVLVPDVMLTTTQQPVRTVLLCEIKKVGSSPQDKQRDLVKLFVEMKRSLDGLLRAGVDGKVIGILGQDFRVDVWMMDLPFEAIYLPTHLGSFDILFSRYQVGSLLAMAPPLLAAREVVKSTLEDLKALGRRQKPMKETWVRGTFNVQPNVILSPD</sequence>
<comment type="caution">
    <text evidence="2">The sequence shown here is derived from an EMBL/GenBank/DDBJ whole genome shotgun (WGS) entry which is preliminary data.</text>
</comment>
<accession>A0AAD4DKJ2</accession>
<dbReference type="Proteomes" id="UP001194580">
    <property type="component" value="Unassembled WGS sequence"/>
</dbReference>
<feature type="compositionally biased region" description="Low complexity" evidence="1">
    <location>
        <begin position="10"/>
        <end position="41"/>
    </location>
</feature>
<name>A0AAD4DKJ2_9FUNG</name>
<gene>
    <name evidence="2" type="ORF">BGZ95_009831</name>
</gene>
<proteinExistence type="predicted"/>
<evidence type="ECO:0000256" key="1">
    <source>
        <dbReference type="SAM" id="MobiDB-lite"/>
    </source>
</evidence>
<dbReference type="AlphaFoldDB" id="A0AAD4DKJ2"/>
<reference evidence="2" key="1">
    <citation type="journal article" date="2020" name="Fungal Divers.">
        <title>Resolving the Mortierellaceae phylogeny through synthesis of multi-gene phylogenetics and phylogenomics.</title>
        <authorList>
            <person name="Vandepol N."/>
            <person name="Liber J."/>
            <person name="Desiro A."/>
            <person name="Na H."/>
            <person name="Kennedy M."/>
            <person name="Barry K."/>
            <person name="Grigoriev I.V."/>
            <person name="Miller A.N."/>
            <person name="O'Donnell K."/>
            <person name="Stajich J.E."/>
            <person name="Bonito G."/>
        </authorList>
    </citation>
    <scope>NUCLEOTIDE SEQUENCE</scope>
    <source>
        <strain evidence="2">NRRL 28262</strain>
    </source>
</reference>
<keyword evidence="3" id="KW-1185">Reference proteome</keyword>
<evidence type="ECO:0000313" key="2">
    <source>
        <dbReference type="EMBL" id="KAG0280511.1"/>
    </source>
</evidence>
<protein>
    <submittedName>
        <fullName evidence="2">Uncharacterized protein</fullName>
    </submittedName>
</protein>
<feature type="region of interest" description="Disordered" evidence="1">
    <location>
        <begin position="175"/>
        <end position="228"/>
    </location>
</feature>
<evidence type="ECO:0000313" key="3">
    <source>
        <dbReference type="Proteomes" id="UP001194580"/>
    </source>
</evidence>
<feature type="region of interest" description="Disordered" evidence="1">
    <location>
        <begin position="1"/>
        <end position="53"/>
    </location>
</feature>
<dbReference type="EMBL" id="JAAAIL010000061">
    <property type="protein sequence ID" value="KAG0280511.1"/>
    <property type="molecule type" value="Genomic_DNA"/>
</dbReference>